<keyword evidence="12" id="KW-1185">Reference proteome</keyword>
<comment type="pathway">
    <text evidence="1 9">Porphyrin-containing compound metabolism; protoporphyrin-IX biosynthesis; coproporphyrinogen-III from 5-aminolevulinate: step 3/4.</text>
</comment>
<dbReference type="GO" id="GO:0004852">
    <property type="term" value="F:uroporphyrinogen-III synthase activity"/>
    <property type="evidence" value="ECO:0007669"/>
    <property type="project" value="UniProtKB-UniRule"/>
</dbReference>
<evidence type="ECO:0000256" key="2">
    <source>
        <dbReference type="ARBA" id="ARBA00008133"/>
    </source>
</evidence>
<sequence>MNILVTRPNPAATELVVLLRKYGIKAWSFPLIYFVPGRELNLLPNKILSIKPRDMIFVLSKRAIIYADHYLKKTKTTWPSNVEYYSIGRASAQILQQITGKCVKYPRNQETSDALINIPSLQEIKNKRTLILSGNGGRQLLANTLRDRGSNVSFCECYQRYNNVYSSIIECNRWKNYGINTIVVTSCEMLKQLFSLFYIVDVNKWLLQCRILVVSNRLANLAYQLGWENIEICDNATNQALLNKLIHLYNK</sequence>
<evidence type="ECO:0000256" key="5">
    <source>
        <dbReference type="ARBA" id="ARBA00023244"/>
    </source>
</evidence>
<evidence type="ECO:0000313" key="11">
    <source>
        <dbReference type="EMBL" id="BAH83464.1"/>
    </source>
</evidence>
<dbReference type="PANTHER" id="PTHR38042">
    <property type="entry name" value="UROPORPHYRINOGEN-III SYNTHASE, CHLOROPLASTIC"/>
    <property type="match status" value="1"/>
</dbReference>
<evidence type="ECO:0000256" key="4">
    <source>
        <dbReference type="ARBA" id="ARBA00023239"/>
    </source>
</evidence>
<comment type="catalytic activity">
    <reaction evidence="8 9">
        <text>hydroxymethylbilane = uroporphyrinogen III + H2O</text>
        <dbReference type="Rhea" id="RHEA:18965"/>
        <dbReference type="ChEBI" id="CHEBI:15377"/>
        <dbReference type="ChEBI" id="CHEBI:57308"/>
        <dbReference type="ChEBI" id="CHEBI:57845"/>
        <dbReference type="EC" id="4.2.1.75"/>
    </reaction>
</comment>
<protein>
    <recommendedName>
        <fullName evidence="7 9">Uroporphyrinogen-III synthase</fullName>
        <ecNumber evidence="3 9">4.2.1.75</ecNumber>
    </recommendedName>
</protein>
<dbReference type="InterPro" id="IPR039793">
    <property type="entry name" value="UROS/Hem4"/>
</dbReference>
<keyword evidence="4 9" id="KW-0456">Lyase</keyword>
<dbReference type="OrthoDB" id="9787650at2"/>
<dbReference type="InterPro" id="IPR036108">
    <property type="entry name" value="4pyrrol_syn_uPrphyn_synt_sf"/>
</dbReference>
<gene>
    <name evidence="11" type="primary">hemD</name>
    <name evidence="11" type="ORF">ICMP_632</name>
</gene>
<dbReference type="EMBL" id="AP010872">
    <property type="protein sequence ID" value="BAH83464.1"/>
    <property type="molecule type" value="Genomic_DNA"/>
</dbReference>
<reference evidence="11 12" key="1">
    <citation type="journal article" date="2011" name="Genome Biol. Evol.">
        <title>Reductive evolution of bacterial genome in insect gut environment.</title>
        <authorList>
            <person name="Nikoh N."/>
            <person name="Hosokawa T."/>
            <person name="Ohshima K."/>
            <person name="Hattori M."/>
            <person name="Fukatsu T."/>
        </authorList>
    </citation>
    <scope>NUCLEOTIDE SEQUENCE [LARGE SCALE GENOMIC DNA]</scope>
    <source>
        <strain evidence="11 12">Mpkobe</strain>
    </source>
</reference>
<dbReference type="UniPathway" id="UPA00251">
    <property type="reaction ID" value="UER00320"/>
</dbReference>
<dbReference type="CDD" id="cd06578">
    <property type="entry name" value="HemD"/>
    <property type="match status" value="1"/>
</dbReference>
<keyword evidence="5 9" id="KW-0627">Porphyrin biosynthesis</keyword>
<dbReference type="STRING" id="476281.ICMP_632"/>
<feature type="domain" description="Tetrapyrrole biosynthesis uroporphyrinogen III synthase" evidence="10">
    <location>
        <begin position="14"/>
        <end position="242"/>
    </location>
</feature>
<evidence type="ECO:0000256" key="8">
    <source>
        <dbReference type="ARBA" id="ARBA00048617"/>
    </source>
</evidence>
<evidence type="ECO:0000256" key="6">
    <source>
        <dbReference type="ARBA" id="ARBA00037589"/>
    </source>
</evidence>
<proteinExistence type="inferred from homology"/>
<dbReference type="InterPro" id="IPR003754">
    <property type="entry name" value="4pyrrol_synth_uPrphyn_synth"/>
</dbReference>
<dbReference type="Gene3D" id="3.40.50.10090">
    <property type="match status" value="2"/>
</dbReference>
<dbReference type="EC" id="4.2.1.75" evidence="3 9"/>
<dbReference type="KEGG" id="icp:ICMP_632"/>
<evidence type="ECO:0000313" key="12">
    <source>
        <dbReference type="Proteomes" id="UP000061704"/>
    </source>
</evidence>
<name>C5WDQ8_9ENTR</name>
<dbReference type="AlphaFoldDB" id="C5WDQ8"/>
<dbReference type="PANTHER" id="PTHR38042:SF1">
    <property type="entry name" value="UROPORPHYRINOGEN-III SYNTHASE, CHLOROPLASTIC"/>
    <property type="match status" value="1"/>
</dbReference>
<accession>C5WDQ8</accession>
<evidence type="ECO:0000256" key="9">
    <source>
        <dbReference type="RuleBase" id="RU366031"/>
    </source>
</evidence>
<dbReference type="GO" id="GO:0006780">
    <property type="term" value="P:uroporphyrinogen III biosynthetic process"/>
    <property type="evidence" value="ECO:0007669"/>
    <property type="project" value="UniProtKB-UniRule"/>
</dbReference>
<dbReference type="Proteomes" id="UP000061704">
    <property type="component" value="Chromosome"/>
</dbReference>
<dbReference type="RefSeq" id="WP_041069894.1">
    <property type="nucleotide sequence ID" value="NZ_AP010872.1"/>
</dbReference>
<dbReference type="HOGENOM" id="CLU_011276_9_4_6"/>
<comment type="function">
    <text evidence="6 9">Catalyzes cyclization of the linear tetrapyrrole, hydroxymethylbilane, to the macrocyclic uroporphyrinogen III.</text>
</comment>
<dbReference type="Pfam" id="PF02602">
    <property type="entry name" value="HEM4"/>
    <property type="match status" value="1"/>
</dbReference>
<comment type="similarity">
    <text evidence="2 9">Belongs to the uroporphyrinogen-III synthase family.</text>
</comment>
<dbReference type="GO" id="GO:0006782">
    <property type="term" value="P:protoporphyrinogen IX biosynthetic process"/>
    <property type="evidence" value="ECO:0007669"/>
    <property type="project" value="UniProtKB-UniRule"/>
</dbReference>
<evidence type="ECO:0000256" key="1">
    <source>
        <dbReference type="ARBA" id="ARBA00004772"/>
    </source>
</evidence>
<evidence type="ECO:0000259" key="10">
    <source>
        <dbReference type="Pfam" id="PF02602"/>
    </source>
</evidence>
<evidence type="ECO:0000256" key="7">
    <source>
        <dbReference type="ARBA" id="ARBA00040167"/>
    </source>
</evidence>
<organism evidence="11 12">
    <name type="scientific">Candidatus Ishikawaella capsulata Mpkobe</name>
    <dbReference type="NCBI Taxonomy" id="476281"/>
    <lineage>
        <taxon>Bacteria</taxon>
        <taxon>Pseudomonadati</taxon>
        <taxon>Pseudomonadota</taxon>
        <taxon>Gammaproteobacteria</taxon>
        <taxon>Enterobacterales</taxon>
        <taxon>Enterobacteriaceae</taxon>
        <taxon>Candidatus Ishikawella</taxon>
    </lineage>
</organism>
<dbReference type="SUPFAM" id="SSF69618">
    <property type="entry name" value="HemD-like"/>
    <property type="match status" value="1"/>
</dbReference>
<evidence type="ECO:0000256" key="3">
    <source>
        <dbReference type="ARBA" id="ARBA00013109"/>
    </source>
</evidence>